<name>A0A423WDH1_CYTCH</name>
<evidence type="ECO:0000256" key="5">
    <source>
        <dbReference type="ARBA" id="ARBA00023002"/>
    </source>
</evidence>
<dbReference type="GO" id="GO:0004497">
    <property type="term" value="F:monooxygenase activity"/>
    <property type="evidence" value="ECO:0007669"/>
    <property type="project" value="InterPro"/>
</dbReference>
<feature type="domain" description="FAD-binding" evidence="7">
    <location>
        <begin position="8"/>
        <end position="310"/>
    </location>
</feature>
<feature type="transmembrane region" description="Helical" evidence="6">
    <location>
        <begin position="780"/>
        <end position="804"/>
    </location>
</feature>
<protein>
    <recommendedName>
        <fullName evidence="7">FAD-binding domain-containing protein</fullName>
    </recommendedName>
</protein>
<sequence length="858" mass="94034">MSSNKKDFRVLIAGGSIAGLSLALALEQQGVDFLVLEAHAEPAPQVGASIAVLPSGFRVLDQLGCYGDVMGLVGCTIDNFVIRDAAGRELTRVADLEEHLVRRHGYPMIFFERRMLVGALYRRVRQKGKVLTSKRVVRVCQGADGVAVECQDGSSYEGSVLIGADGIHSTVGRHMAQAGGKPKQDGLPVQYRCLFGISDKVPGISEDTLHHVANYGSSLFAASGPNDRTYWCLFTNTGSTYYGDALPPYDEKDEAETAKQHGDDAVTETVRFRDLYERRVQSVSTPLHEGALEKWYDGRCMIIGDAAHKVHYALPAYCWAPFTLESGIVLIVRTQFNPIIGLGGMSALETSAALANHLVALLKSSSNPSTSELESVFAKTQELRRPRAKALIDVSMLTQHRFAMETPLLRFLNLYYYPFLGSRPALGLLSEAYPGAISLEMTKETAVPGEKVTKLPDWLPKSDVRSLPYEDELLHRPVPRSTLASVTITALLAGMFILGVYLLPYTGRVNGMFRLVDEAVWQGNVEISGRGMTELTPVFGNGWLSGLNDMAQMLVAVFFPLIAESGTEPAIMERKLQALYFLLSVFPPVMAAILIEGSRKRNIWSPMWSPTAWLMAAQLFGLGLVLPLYVLAFFRNSSRTAYWMPPERFVPQSFSKALIPALVLGYLVPSALMVASTTYVKNYGQEAVALWQISPALTSLVAELISGLLATPRKVADGKKAPLEDYQGLDLPGLRMLYNVLFVIASVAHTVILLALVWVPGLSVVDAFVPTDSKRLVTDIAEGVGIFLKFDLLMVVASMLVWCLINCAEMRRVGATGVPLFKSFGLLMVGCIFIGPGAAFIAFWKRREMKMARPELRT</sequence>
<proteinExistence type="inferred from homology"/>
<keyword evidence="3" id="KW-0285">Flavoprotein</keyword>
<keyword evidence="6" id="KW-0472">Membrane</keyword>
<keyword evidence="9" id="KW-1185">Reference proteome</keyword>
<evidence type="ECO:0000256" key="4">
    <source>
        <dbReference type="ARBA" id="ARBA00022827"/>
    </source>
</evidence>
<comment type="cofactor">
    <cofactor evidence="1">
        <name>FAD</name>
        <dbReference type="ChEBI" id="CHEBI:57692"/>
    </cofactor>
</comment>
<evidence type="ECO:0000256" key="2">
    <source>
        <dbReference type="ARBA" id="ARBA00007992"/>
    </source>
</evidence>
<dbReference type="Gene3D" id="3.50.50.60">
    <property type="entry name" value="FAD/NAD(P)-binding domain"/>
    <property type="match status" value="1"/>
</dbReference>
<evidence type="ECO:0000313" key="9">
    <source>
        <dbReference type="Proteomes" id="UP000284375"/>
    </source>
</evidence>
<reference evidence="8 9" key="1">
    <citation type="submission" date="2015-09" db="EMBL/GenBank/DDBJ databases">
        <title>Host preference determinants of Valsa canker pathogens revealed by comparative genomics.</title>
        <authorList>
            <person name="Yin Z."/>
            <person name="Huang L."/>
        </authorList>
    </citation>
    <scope>NUCLEOTIDE SEQUENCE [LARGE SCALE GENOMIC DNA]</scope>
    <source>
        <strain evidence="8 9">YSFL</strain>
    </source>
</reference>
<dbReference type="PRINTS" id="PR00420">
    <property type="entry name" value="RNGMNOXGNASE"/>
</dbReference>
<dbReference type="InterPro" id="IPR036188">
    <property type="entry name" value="FAD/NAD-bd_sf"/>
</dbReference>
<accession>A0A423WDH1</accession>
<dbReference type="InterPro" id="IPR050562">
    <property type="entry name" value="FAD_mOase_fung"/>
</dbReference>
<keyword evidence="6" id="KW-0812">Transmembrane</keyword>
<dbReference type="STRING" id="252740.A0A423WDH1"/>
<dbReference type="Proteomes" id="UP000284375">
    <property type="component" value="Unassembled WGS sequence"/>
</dbReference>
<dbReference type="GO" id="GO:0071949">
    <property type="term" value="F:FAD binding"/>
    <property type="evidence" value="ECO:0007669"/>
    <property type="project" value="InterPro"/>
</dbReference>
<feature type="transmembrane region" description="Helical" evidence="6">
    <location>
        <begin position="578"/>
        <end position="595"/>
    </location>
</feature>
<dbReference type="SUPFAM" id="SSF51905">
    <property type="entry name" value="FAD/NAD(P)-binding domain"/>
    <property type="match status" value="1"/>
</dbReference>
<feature type="transmembrane region" description="Helical" evidence="6">
    <location>
        <begin position="824"/>
        <end position="844"/>
    </location>
</feature>
<organism evidence="8 9">
    <name type="scientific">Cytospora chrysosperma</name>
    <name type="common">Cytospora canker fungus</name>
    <name type="synonym">Sphaeria chrysosperma</name>
    <dbReference type="NCBI Taxonomy" id="252740"/>
    <lineage>
        <taxon>Eukaryota</taxon>
        <taxon>Fungi</taxon>
        <taxon>Dikarya</taxon>
        <taxon>Ascomycota</taxon>
        <taxon>Pezizomycotina</taxon>
        <taxon>Sordariomycetes</taxon>
        <taxon>Sordariomycetidae</taxon>
        <taxon>Diaporthales</taxon>
        <taxon>Cytosporaceae</taxon>
        <taxon>Cytospora</taxon>
    </lineage>
</organism>
<gene>
    <name evidence="8" type="ORF">VSDG_02023</name>
</gene>
<dbReference type="EMBL" id="LJZO01000006">
    <property type="protein sequence ID" value="ROW01454.1"/>
    <property type="molecule type" value="Genomic_DNA"/>
</dbReference>
<evidence type="ECO:0000256" key="1">
    <source>
        <dbReference type="ARBA" id="ARBA00001974"/>
    </source>
</evidence>
<dbReference type="OrthoDB" id="10029326at2759"/>
<evidence type="ECO:0000256" key="6">
    <source>
        <dbReference type="SAM" id="Phobius"/>
    </source>
</evidence>
<keyword evidence="6" id="KW-1133">Transmembrane helix</keyword>
<keyword evidence="5" id="KW-0560">Oxidoreductase</keyword>
<dbReference type="InterPro" id="IPR002938">
    <property type="entry name" value="FAD-bd"/>
</dbReference>
<dbReference type="PANTHER" id="PTHR47356">
    <property type="entry name" value="FAD-DEPENDENT MONOOXYGENASE ASQG-RELATED"/>
    <property type="match status" value="1"/>
</dbReference>
<feature type="transmembrane region" description="Helical" evidence="6">
    <location>
        <begin position="483"/>
        <end position="504"/>
    </location>
</feature>
<evidence type="ECO:0000256" key="3">
    <source>
        <dbReference type="ARBA" id="ARBA00022630"/>
    </source>
</evidence>
<comment type="similarity">
    <text evidence="2">Belongs to the paxM FAD-dependent monooxygenase family.</text>
</comment>
<dbReference type="AlphaFoldDB" id="A0A423WDH1"/>
<dbReference type="PANTHER" id="PTHR47356:SF2">
    <property type="entry name" value="FAD-BINDING DOMAIN-CONTAINING PROTEIN-RELATED"/>
    <property type="match status" value="1"/>
</dbReference>
<feature type="transmembrane region" description="Helical" evidence="6">
    <location>
        <begin position="654"/>
        <end position="676"/>
    </location>
</feature>
<comment type="caution">
    <text evidence="8">The sequence shown here is derived from an EMBL/GenBank/DDBJ whole genome shotgun (WGS) entry which is preliminary data.</text>
</comment>
<dbReference type="Pfam" id="PF01494">
    <property type="entry name" value="FAD_binding_3"/>
    <property type="match status" value="1"/>
</dbReference>
<keyword evidence="4" id="KW-0274">FAD</keyword>
<evidence type="ECO:0000313" key="8">
    <source>
        <dbReference type="EMBL" id="ROW01454.1"/>
    </source>
</evidence>
<evidence type="ECO:0000259" key="7">
    <source>
        <dbReference type="Pfam" id="PF01494"/>
    </source>
</evidence>
<feature type="transmembrane region" description="Helical" evidence="6">
    <location>
        <begin position="615"/>
        <end position="634"/>
    </location>
</feature>
<feature type="transmembrane region" description="Helical" evidence="6">
    <location>
        <begin position="736"/>
        <end position="760"/>
    </location>
</feature>